<organism evidence="1 2">
    <name type="scientific">Hibiscus sabdariffa</name>
    <name type="common">roselle</name>
    <dbReference type="NCBI Taxonomy" id="183260"/>
    <lineage>
        <taxon>Eukaryota</taxon>
        <taxon>Viridiplantae</taxon>
        <taxon>Streptophyta</taxon>
        <taxon>Embryophyta</taxon>
        <taxon>Tracheophyta</taxon>
        <taxon>Spermatophyta</taxon>
        <taxon>Magnoliopsida</taxon>
        <taxon>eudicotyledons</taxon>
        <taxon>Gunneridae</taxon>
        <taxon>Pentapetalae</taxon>
        <taxon>rosids</taxon>
        <taxon>malvids</taxon>
        <taxon>Malvales</taxon>
        <taxon>Malvaceae</taxon>
        <taxon>Malvoideae</taxon>
        <taxon>Hibiscus</taxon>
    </lineage>
</organism>
<keyword evidence="2" id="KW-1185">Reference proteome</keyword>
<proteinExistence type="predicted"/>
<evidence type="ECO:0000313" key="2">
    <source>
        <dbReference type="Proteomes" id="UP001396334"/>
    </source>
</evidence>
<evidence type="ECO:0000313" key="1">
    <source>
        <dbReference type="EMBL" id="KAK9025014.1"/>
    </source>
</evidence>
<gene>
    <name evidence="1" type="ORF">V6N11_064915</name>
</gene>
<accession>A0ABR2SJ18</accession>
<comment type="caution">
    <text evidence="1">The sequence shown here is derived from an EMBL/GenBank/DDBJ whole genome shotgun (WGS) entry which is preliminary data.</text>
</comment>
<dbReference type="Proteomes" id="UP001396334">
    <property type="component" value="Unassembled WGS sequence"/>
</dbReference>
<protein>
    <submittedName>
        <fullName evidence="1">Uncharacterized protein</fullName>
    </submittedName>
</protein>
<reference evidence="1 2" key="1">
    <citation type="journal article" date="2024" name="G3 (Bethesda)">
        <title>Genome assembly of Hibiscus sabdariffa L. provides insights into metabolisms of medicinal natural products.</title>
        <authorList>
            <person name="Kim T."/>
        </authorList>
    </citation>
    <scope>NUCLEOTIDE SEQUENCE [LARGE SCALE GENOMIC DNA]</scope>
    <source>
        <strain evidence="1">TK-2024</strain>
        <tissue evidence="1">Old leaves</tissue>
    </source>
</reference>
<sequence length="98" mass="10871">MFHHESVDGGDNDFDGSWHPPAVLNSSLLRDATIANELGQLVSKLKNKDKPVKVPQGDLASLRCTPVSLWNVWSGGYIFKPLAFHHEVMLGFMIITLL</sequence>
<dbReference type="EMBL" id="JBBPBN010000014">
    <property type="protein sequence ID" value="KAK9025014.1"/>
    <property type="molecule type" value="Genomic_DNA"/>
</dbReference>
<name>A0ABR2SJ18_9ROSI</name>